<evidence type="ECO:0008006" key="2">
    <source>
        <dbReference type="Google" id="ProtNLM"/>
    </source>
</evidence>
<accession>A0A3B1CAD0</accession>
<name>A0A3B1CAD0_9ZZZZ</name>
<organism evidence="1">
    <name type="scientific">hydrothermal vent metagenome</name>
    <dbReference type="NCBI Taxonomy" id="652676"/>
    <lineage>
        <taxon>unclassified sequences</taxon>
        <taxon>metagenomes</taxon>
        <taxon>ecological metagenomes</taxon>
    </lineage>
</organism>
<dbReference type="AlphaFoldDB" id="A0A3B1CAD0"/>
<sequence length="174" mass="20140">MHKLMKKYKFIQLTIFLAFMSMFMLTACEDSPTSSKLQYPPDNEYKVTITQGVWGNVWFWEGNFMPIIDPNRARIIPVIRKIYVYEATNDSMVERSGIGPFFRKINSKLITTLYSEIDGFYQVSLPPGKYSFFVKEDSLFYANSWDGEGDILSAAVTENNIVKNQIDITYKATF</sequence>
<protein>
    <recommendedName>
        <fullName evidence="2">Lipoprotein</fullName>
    </recommendedName>
</protein>
<gene>
    <name evidence="1" type="ORF">MNBD_IGNAVI01-1005</name>
</gene>
<dbReference type="EMBL" id="UOGD01000200">
    <property type="protein sequence ID" value="VAX21623.1"/>
    <property type="molecule type" value="Genomic_DNA"/>
</dbReference>
<dbReference type="PROSITE" id="PS51257">
    <property type="entry name" value="PROKAR_LIPOPROTEIN"/>
    <property type="match status" value="1"/>
</dbReference>
<proteinExistence type="predicted"/>
<evidence type="ECO:0000313" key="1">
    <source>
        <dbReference type="EMBL" id="VAX21623.1"/>
    </source>
</evidence>
<reference evidence="1" key="1">
    <citation type="submission" date="2018-06" db="EMBL/GenBank/DDBJ databases">
        <authorList>
            <person name="Zhirakovskaya E."/>
        </authorList>
    </citation>
    <scope>NUCLEOTIDE SEQUENCE</scope>
</reference>